<dbReference type="AlphaFoldDB" id="A0A6L7ITJ1"/>
<keyword evidence="2" id="KW-0472">Membrane</keyword>
<evidence type="ECO:0000313" key="4">
    <source>
        <dbReference type="Proteomes" id="UP000478463"/>
    </source>
</evidence>
<dbReference type="Proteomes" id="UP000478463">
    <property type="component" value="Chromosome"/>
</dbReference>
<feature type="region of interest" description="Disordered" evidence="1">
    <location>
        <begin position="1"/>
        <end position="38"/>
    </location>
</feature>
<protein>
    <submittedName>
        <fullName evidence="3">Uncharacterized protein</fullName>
    </submittedName>
</protein>
<evidence type="ECO:0000313" key="3">
    <source>
        <dbReference type="EMBL" id="QOS69868.1"/>
    </source>
</evidence>
<proteinExistence type="predicted"/>
<sequence>MADESREAAGADTGGARPDAAAPVDDAAEKEVPQDAADAEPSALVAVEAPSPGWNEALAYADYLHTDAVLLVLGVWLCAGIMLARILLDRVVP</sequence>
<accession>A0A6L7ITJ1</accession>
<dbReference type="EMBL" id="CP063310">
    <property type="protein sequence ID" value="QOS69868.1"/>
    <property type="molecule type" value="Genomic_DNA"/>
</dbReference>
<reference evidence="3 4" key="1">
    <citation type="submission" date="2020-10" db="EMBL/GenBank/DDBJ databases">
        <title>Eggerthella sp. nov., isolated from human feces.</title>
        <authorList>
            <person name="Yajun G."/>
        </authorList>
    </citation>
    <scope>NUCLEOTIDE SEQUENCE [LARGE SCALE GENOMIC DNA]</scope>
    <source>
        <strain evidence="3 4">HF-1101</strain>
    </source>
</reference>
<feature type="compositionally biased region" description="Low complexity" evidence="1">
    <location>
        <begin position="16"/>
        <end position="25"/>
    </location>
</feature>
<feature type="transmembrane region" description="Helical" evidence="2">
    <location>
        <begin position="68"/>
        <end position="88"/>
    </location>
</feature>
<organism evidence="3 4">
    <name type="scientific">Eggerthella guodeyinii</name>
    <dbReference type="NCBI Taxonomy" id="2690837"/>
    <lineage>
        <taxon>Bacteria</taxon>
        <taxon>Bacillati</taxon>
        <taxon>Actinomycetota</taxon>
        <taxon>Coriobacteriia</taxon>
        <taxon>Eggerthellales</taxon>
        <taxon>Eggerthellaceae</taxon>
        <taxon>Eggerthella</taxon>
    </lineage>
</organism>
<keyword evidence="2" id="KW-0812">Transmembrane</keyword>
<dbReference type="RefSeq" id="WP_160941556.1">
    <property type="nucleotide sequence ID" value="NZ_CP063310.1"/>
</dbReference>
<gene>
    <name evidence="3" type="ORF">GS424_008545</name>
</gene>
<evidence type="ECO:0000256" key="2">
    <source>
        <dbReference type="SAM" id="Phobius"/>
    </source>
</evidence>
<keyword evidence="2" id="KW-1133">Transmembrane helix</keyword>
<dbReference type="KEGG" id="egd:GS424_008545"/>
<name>A0A6L7ITJ1_9ACTN</name>
<evidence type="ECO:0000256" key="1">
    <source>
        <dbReference type="SAM" id="MobiDB-lite"/>
    </source>
</evidence>